<evidence type="ECO:0000256" key="4">
    <source>
        <dbReference type="ARBA" id="ARBA00022679"/>
    </source>
</evidence>
<dbReference type="GO" id="GO:0016757">
    <property type="term" value="F:glycosyltransferase activity"/>
    <property type="evidence" value="ECO:0007669"/>
    <property type="project" value="UniProtKB-KW"/>
</dbReference>
<dbReference type="SUPFAM" id="SSF53448">
    <property type="entry name" value="Nucleotide-diphospho-sugar transferases"/>
    <property type="match status" value="1"/>
</dbReference>
<dbReference type="PANTHER" id="PTHR43179:SF12">
    <property type="entry name" value="GALACTOFURANOSYLTRANSFERASE GLFT2"/>
    <property type="match status" value="1"/>
</dbReference>
<comment type="similarity">
    <text evidence="2">Belongs to the glycosyltransferase 2 family.</text>
</comment>
<evidence type="ECO:0000259" key="5">
    <source>
        <dbReference type="Pfam" id="PF00535"/>
    </source>
</evidence>
<keyword evidence="3" id="KW-0328">Glycosyltransferase</keyword>
<feature type="domain" description="Glycosyltransferase 2-like" evidence="5">
    <location>
        <begin position="6"/>
        <end position="107"/>
    </location>
</feature>
<dbReference type="Gene3D" id="3.90.550.10">
    <property type="entry name" value="Spore Coat Polysaccharide Biosynthesis Protein SpsA, Chain A"/>
    <property type="match status" value="1"/>
</dbReference>
<gene>
    <name evidence="6" type="ORF">SAMN06295885_1019</name>
</gene>
<protein>
    <recommendedName>
        <fullName evidence="5">Glycosyltransferase 2-like domain-containing protein</fullName>
    </recommendedName>
</protein>
<reference evidence="7" key="1">
    <citation type="submission" date="2017-04" db="EMBL/GenBank/DDBJ databases">
        <authorList>
            <person name="Varghese N."/>
            <person name="Submissions S."/>
        </authorList>
    </citation>
    <scope>NUCLEOTIDE SEQUENCE [LARGE SCALE GENOMIC DNA]</scope>
    <source>
        <strain evidence="7">VKM Ac-2121</strain>
    </source>
</reference>
<dbReference type="AlphaFoldDB" id="A0A1X7NAT1"/>
<dbReference type="PANTHER" id="PTHR43179">
    <property type="entry name" value="RHAMNOSYLTRANSFERASE WBBL"/>
    <property type="match status" value="1"/>
</dbReference>
<organism evidence="6 7">
    <name type="scientific">Rathayibacter oskolensis</name>
    <dbReference type="NCBI Taxonomy" id="1891671"/>
    <lineage>
        <taxon>Bacteria</taxon>
        <taxon>Bacillati</taxon>
        <taxon>Actinomycetota</taxon>
        <taxon>Actinomycetes</taxon>
        <taxon>Micrococcales</taxon>
        <taxon>Microbacteriaceae</taxon>
        <taxon>Rathayibacter</taxon>
    </lineage>
</organism>
<dbReference type="STRING" id="1891671.SAMN06295885_1019"/>
<keyword evidence="7" id="KW-1185">Reference proteome</keyword>
<dbReference type="InterPro" id="IPR001173">
    <property type="entry name" value="Glyco_trans_2-like"/>
</dbReference>
<name>A0A1X7NAT1_9MICO</name>
<sequence>MSAVTVIYVAYHTPLAMIMDSIESVERAAEVAGADVEILVADNGGAAQHADALSGRAAVVGAGRNVGFGDAVNDCVQMSSGEWVLMMNPDSRARPELLESLLRHARPSTRTFFGSLLITNGRAQVHAFNLWWSSLELLARKASFSRRLDEWIETSIPVPVPRLCGAGLFGRRADLLEVGPFDASFFLYGEDVDFSLRARARGYDLILVPTAVIDHDAGTSSEGASELVQAARTDAHLRLLAHHRPLPFALVARLEYTISTAAGVLTNLLRGQVWRARAARFPEIRRWGVQREAPRFDPVEWASRSARKRTP</sequence>
<dbReference type="EMBL" id="FXBM01000001">
    <property type="protein sequence ID" value="SMH34696.1"/>
    <property type="molecule type" value="Genomic_DNA"/>
</dbReference>
<accession>A0A1X7NAT1</accession>
<dbReference type="Proteomes" id="UP000193711">
    <property type="component" value="Unassembled WGS sequence"/>
</dbReference>
<dbReference type="Pfam" id="PF00535">
    <property type="entry name" value="Glycos_transf_2"/>
    <property type="match status" value="1"/>
</dbReference>
<evidence type="ECO:0000256" key="1">
    <source>
        <dbReference type="ARBA" id="ARBA00004776"/>
    </source>
</evidence>
<proteinExistence type="inferred from homology"/>
<keyword evidence="4" id="KW-0808">Transferase</keyword>
<evidence type="ECO:0000256" key="2">
    <source>
        <dbReference type="ARBA" id="ARBA00006739"/>
    </source>
</evidence>
<dbReference type="InterPro" id="IPR029044">
    <property type="entry name" value="Nucleotide-diphossugar_trans"/>
</dbReference>
<evidence type="ECO:0000256" key="3">
    <source>
        <dbReference type="ARBA" id="ARBA00022676"/>
    </source>
</evidence>
<evidence type="ECO:0000313" key="7">
    <source>
        <dbReference type="Proteomes" id="UP000193711"/>
    </source>
</evidence>
<comment type="pathway">
    <text evidence="1">Cell wall biogenesis; cell wall polysaccharide biosynthesis.</text>
</comment>
<evidence type="ECO:0000313" key="6">
    <source>
        <dbReference type="EMBL" id="SMH34696.1"/>
    </source>
</evidence>